<dbReference type="GO" id="GO:0006397">
    <property type="term" value="P:mRNA processing"/>
    <property type="evidence" value="ECO:0007669"/>
    <property type="project" value="UniProtKB-KW"/>
</dbReference>
<evidence type="ECO:0000259" key="5">
    <source>
        <dbReference type="Pfam" id="PF11935"/>
    </source>
</evidence>
<protein>
    <submittedName>
        <fullName evidence="6">mRNA cleavage and polyadenylation specificity factor complex subunit pta1</fullName>
    </submittedName>
</protein>
<dbReference type="GO" id="GO:0005847">
    <property type="term" value="C:mRNA cleavage and polyadenylation specificity factor complex"/>
    <property type="evidence" value="ECO:0007669"/>
    <property type="project" value="TreeGrafter"/>
</dbReference>
<dbReference type="InterPro" id="IPR032460">
    <property type="entry name" value="Symplekin/Pta1_N"/>
</dbReference>
<dbReference type="OrthoDB" id="331600at2759"/>
<evidence type="ECO:0000313" key="6">
    <source>
        <dbReference type="EMBL" id="PRT54484.1"/>
    </source>
</evidence>
<dbReference type="RefSeq" id="XP_024664429.1">
    <property type="nucleotide sequence ID" value="XM_024808661.1"/>
</dbReference>
<proteinExistence type="predicted"/>
<keyword evidence="7" id="KW-1185">Reference proteome</keyword>
<evidence type="ECO:0000256" key="3">
    <source>
        <dbReference type="ARBA" id="ARBA00023242"/>
    </source>
</evidence>
<dbReference type="AlphaFoldDB" id="A0A2T0FHM0"/>
<dbReference type="Proteomes" id="UP000238350">
    <property type="component" value="Unassembled WGS sequence"/>
</dbReference>
<dbReference type="Gene3D" id="1.25.10.10">
    <property type="entry name" value="Leucine-rich Repeat Variant"/>
    <property type="match status" value="1"/>
</dbReference>
<evidence type="ECO:0000313" key="7">
    <source>
        <dbReference type="Proteomes" id="UP000238350"/>
    </source>
</evidence>
<gene>
    <name evidence="6" type="ORF">B9G98_02104</name>
</gene>
<dbReference type="PANTHER" id="PTHR15245:SF20">
    <property type="entry name" value="SYMPLEKIN"/>
    <property type="match status" value="1"/>
</dbReference>
<keyword evidence="2" id="KW-0507">mRNA processing</keyword>
<dbReference type="GeneID" id="36515852"/>
<comment type="subcellular location">
    <subcellularLocation>
        <location evidence="1">Nucleus</location>
    </subcellularLocation>
</comment>
<feature type="domain" description="Symplekin/Pta1 N-terminal" evidence="5">
    <location>
        <begin position="80"/>
        <end position="285"/>
    </location>
</feature>
<dbReference type="STRING" id="45607.A0A2T0FHM0"/>
<feature type="region of interest" description="Disordered" evidence="4">
    <location>
        <begin position="386"/>
        <end position="419"/>
    </location>
</feature>
<dbReference type="InterPro" id="IPR021850">
    <property type="entry name" value="Symplekin/Pta1"/>
</dbReference>
<evidence type="ECO:0000256" key="1">
    <source>
        <dbReference type="ARBA" id="ARBA00004123"/>
    </source>
</evidence>
<dbReference type="InterPro" id="IPR011989">
    <property type="entry name" value="ARM-like"/>
</dbReference>
<dbReference type="EMBL" id="NDIQ01000021">
    <property type="protein sequence ID" value="PRT54484.1"/>
    <property type="molecule type" value="Genomic_DNA"/>
</dbReference>
<evidence type="ECO:0000256" key="4">
    <source>
        <dbReference type="SAM" id="MobiDB-lite"/>
    </source>
</evidence>
<reference evidence="6 7" key="1">
    <citation type="submission" date="2017-04" db="EMBL/GenBank/DDBJ databases">
        <title>Genome sequencing of [Candida] sorbophila.</title>
        <authorList>
            <person name="Ahn J.O."/>
        </authorList>
    </citation>
    <scope>NUCLEOTIDE SEQUENCE [LARGE SCALE GENOMIC DNA]</scope>
    <source>
        <strain evidence="6 7">DS02</strain>
    </source>
</reference>
<accession>A0A2T0FHM0</accession>
<name>A0A2T0FHM0_9ASCO</name>
<keyword evidence="3" id="KW-0539">Nucleus</keyword>
<comment type="caution">
    <text evidence="6">The sequence shown here is derived from an EMBL/GenBank/DDBJ whole genome shotgun (WGS) entry which is preliminary data.</text>
</comment>
<organism evidence="6 7">
    <name type="scientific">Wickerhamiella sorbophila</name>
    <dbReference type="NCBI Taxonomy" id="45607"/>
    <lineage>
        <taxon>Eukaryota</taxon>
        <taxon>Fungi</taxon>
        <taxon>Dikarya</taxon>
        <taxon>Ascomycota</taxon>
        <taxon>Saccharomycotina</taxon>
        <taxon>Dipodascomycetes</taxon>
        <taxon>Dipodascales</taxon>
        <taxon>Trichomonascaceae</taxon>
        <taxon>Wickerhamiella</taxon>
    </lineage>
</organism>
<sequence length="642" mass="71025">MSVAQLNGAKAVVRENPALYPEIVKGILNIADRPETDLRRWCAAFLVDAFASPDLSEEVKQTLATESLAALLTLIGDRDFVVLRHAITCTGIVYPLLFSYVCTRPMEGKLWDDLRRLKGSALAHWSAEQRHLGISAACIKLAQVIVQVQSKQPSHRGDVSLANVPSGHPLIEPVELLAEASGLLDRLLSYFTEPDLDVVYFQASFNAVLSLVQSRPSLGPKIVSAVLAFDPNRKRHSCSIEAVDIALKYVDKSLQLELGALAHHNMVPQYTSGIQRFLAKISEGRANASLRKRAAEVEDSPMAKRVRLADADMPLITTTRLPGGEVPLSDLYSLVDADNALAKFNARDLQLNVAIEIAMSSLSQANQTLLDNCLSIVSKRYDSVPESGRVVKRPSDDTPPPAQEALAPAAPEEFDISNPPKFNPEQIATRTVELVSRLEAAAKDAPAEEKLEGVDALRRSVLEKWTANAWIFVASRAVSRGVPADSVVATAIRDHLYNYVITDFRARLEVMVWWLSEEWYAEYVLAENAPEDSAKSIYYQQVGRIVDQVLPRLEMSDSRTLIRFFSELPDLNRDIIFKLRGICQDPERSGLGFRTLKFLILFKPPTKEACLDLLTELYKEGADGAEAILKKHRPEAVSEPQA</sequence>
<evidence type="ECO:0000256" key="2">
    <source>
        <dbReference type="ARBA" id="ARBA00022664"/>
    </source>
</evidence>
<dbReference type="Pfam" id="PF11935">
    <property type="entry name" value="SYMPK_PTA1_N"/>
    <property type="match status" value="1"/>
</dbReference>
<dbReference type="PANTHER" id="PTHR15245">
    <property type="entry name" value="SYMPLEKIN-RELATED"/>
    <property type="match status" value="1"/>
</dbReference>